<name>F9GF54_FUSOF</name>
<protein>
    <submittedName>
        <fullName evidence="1">Uncharacterized protein</fullName>
    </submittedName>
</protein>
<evidence type="ECO:0000313" key="1">
    <source>
        <dbReference type="EMBL" id="EGU72200.1"/>
    </source>
</evidence>
<reference evidence="1" key="1">
    <citation type="journal article" date="2012" name="Mol. Plant Microbe Interact.">
        <title>A highly conserved effector in Fusarium oxysporum is required for full virulence on Arabidopsis.</title>
        <authorList>
            <person name="Thatcher L.F."/>
            <person name="Gardiner D.M."/>
            <person name="Kazan K."/>
            <person name="Manners J."/>
        </authorList>
    </citation>
    <scope>NUCLEOTIDE SEQUENCE [LARGE SCALE GENOMIC DNA]</scope>
    <source>
        <strain evidence="1">Fo5176</strain>
    </source>
</reference>
<accession>F9GF54</accession>
<dbReference type="AlphaFoldDB" id="F9GF54"/>
<proteinExistence type="predicted"/>
<comment type="caution">
    <text evidence="1">The sequence shown here is derived from an EMBL/GenBank/DDBJ whole genome shotgun (WGS) entry which is preliminary data.</text>
</comment>
<dbReference type="EMBL" id="AFQF01006785">
    <property type="protein sequence ID" value="EGU72200.1"/>
    <property type="molecule type" value="Genomic_DNA"/>
</dbReference>
<organism evidence="1">
    <name type="scientific">Fusarium oxysporum (strain Fo5176)</name>
    <name type="common">Fusarium vascular wilt</name>
    <dbReference type="NCBI Taxonomy" id="660025"/>
    <lineage>
        <taxon>Eukaryota</taxon>
        <taxon>Fungi</taxon>
        <taxon>Dikarya</taxon>
        <taxon>Ascomycota</taxon>
        <taxon>Pezizomycotina</taxon>
        <taxon>Sordariomycetes</taxon>
        <taxon>Hypocreomycetidae</taxon>
        <taxon>Hypocreales</taxon>
        <taxon>Nectriaceae</taxon>
        <taxon>Fusarium</taxon>
        <taxon>Fusarium oxysporum species complex</taxon>
    </lineage>
</organism>
<sequence length="35" mass="3998">MAVARFTTFVLMLLFGKILMLEFPGANTHQHAFPF</sequence>
<gene>
    <name evidence="1" type="ORF">FOXB_17288</name>
</gene>